<comment type="caution">
    <text evidence="6">The sequence shown here is derived from an EMBL/GenBank/DDBJ whole genome shotgun (WGS) entry which is preliminary data.</text>
</comment>
<protein>
    <recommendedName>
        <fullName evidence="5">PHD-type domain-containing protein</fullName>
    </recommendedName>
</protein>
<name>A0AA38IBM5_9CUCU</name>
<evidence type="ECO:0000256" key="4">
    <source>
        <dbReference type="PROSITE-ProRule" id="PRU00146"/>
    </source>
</evidence>
<sequence>MTNFCLDCEGAITPTTPSTKCNGPCKKYCHLKCLKLGDSDMANIINEKSHWVCSKCVTASSSSSAPITAEKLEEIIRSQLMTIKLEIKQTIEDNFKIIKDRLSAVKENVRLIQDEWTEFKKSNVKMDNPLDFNTVVSEIEERKSRSTNVLLFNISESISSNSEEKFQDDLLQVNSILAPLGSFPQPKKIIRVGMPKPNVVRPLKIVYENDDIAKDVLRSNKNNNNRNHHFRPDLTKIQRDYNNSIRKEFKDKVAQGNTNVMFRYKNNMPYIVEKNISRGTHPKK</sequence>
<dbReference type="GO" id="GO:0008270">
    <property type="term" value="F:zinc ion binding"/>
    <property type="evidence" value="ECO:0007669"/>
    <property type="project" value="UniProtKB-KW"/>
</dbReference>
<dbReference type="Gene3D" id="3.30.40.10">
    <property type="entry name" value="Zinc/RING finger domain, C3HC4 (zinc finger)"/>
    <property type="match status" value="1"/>
</dbReference>
<dbReference type="PANTHER" id="PTHR37445:SF3">
    <property type="entry name" value="ZINC FINGER PHD-TYPE DOMAIN-CONTAINING PROTEIN"/>
    <property type="match status" value="1"/>
</dbReference>
<dbReference type="PROSITE" id="PS50016">
    <property type="entry name" value="ZF_PHD_2"/>
    <property type="match status" value="1"/>
</dbReference>
<evidence type="ECO:0000256" key="2">
    <source>
        <dbReference type="ARBA" id="ARBA00022771"/>
    </source>
</evidence>
<dbReference type="EMBL" id="JALNTZ010000005">
    <property type="protein sequence ID" value="KAJ3652189.1"/>
    <property type="molecule type" value="Genomic_DNA"/>
</dbReference>
<keyword evidence="1" id="KW-0479">Metal-binding</keyword>
<proteinExistence type="predicted"/>
<feature type="domain" description="PHD-type" evidence="5">
    <location>
        <begin position="2"/>
        <end position="59"/>
    </location>
</feature>
<keyword evidence="7" id="KW-1185">Reference proteome</keyword>
<evidence type="ECO:0000259" key="5">
    <source>
        <dbReference type="PROSITE" id="PS50016"/>
    </source>
</evidence>
<organism evidence="6 7">
    <name type="scientific">Zophobas morio</name>
    <dbReference type="NCBI Taxonomy" id="2755281"/>
    <lineage>
        <taxon>Eukaryota</taxon>
        <taxon>Metazoa</taxon>
        <taxon>Ecdysozoa</taxon>
        <taxon>Arthropoda</taxon>
        <taxon>Hexapoda</taxon>
        <taxon>Insecta</taxon>
        <taxon>Pterygota</taxon>
        <taxon>Neoptera</taxon>
        <taxon>Endopterygota</taxon>
        <taxon>Coleoptera</taxon>
        <taxon>Polyphaga</taxon>
        <taxon>Cucujiformia</taxon>
        <taxon>Tenebrionidae</taxon>
        <taxon>Zophobas</taxon>
    </lineage>
</organism>
<evidence type="ECO:0000313" key="6">
    <source>
        <dbReference type="EMBL" id="KAJ3652189.1"/>
    </source>
</evidence>
<dbReference type="PANTHER" id="PTHR37445">
    <property type="entry name" value="PROTEIN CBG24663"/>
    <property type="match status" value="1"/>
</dbReference>
<keyword evidence="3" id="KW-0862">Zinc</keyword>
<dbReference type="AlphaFoldDB" id="A0AA38IBM5"/>
<dbReference type="Proteomes" id="UP001168821">
    <property type="component" value="Unassembled WGS sequence"/>
</dbReference>
<dbReference type="InterPro" id="IPR019787">
    <property type="entry name" value="Znf_PHD-finger"/>
</dbReference>
<dbReference type="SUPFAM" id="SSF57903">
    <property type="entry name" value="FYVE/PHD zinc finger"/>
    <property type="match status" value="1"/>
</dbReference>
<dbReference type="InterPro" id="IPR011011">
    <property type="entry name" value="Znf_FYVE_PHD"/>
</dbReference>
<evidence type="ECO:0000313" key="7">
    <source>
        <dbReference type="Proteomes" id="UP001168821"/>
    </source>
</evidence>
<dbReference type="InterPro" id="IPR013083">
    <property type="entry name" value="Znf_RING/FYVE/PHD"/>
</dbReference>
<accession>A0AA38IBM5</accession>
<reference evidence="6" key="1">
    <citation type="journal article" date="2023" name="G3 (Bethesda)">
        <title>Whole genome assemblies of Zophobas morio and Tenebrio molitor.</title>
        <authorList>
            <person name="Kaur S."/>
            <person name="Stinson S.A."/>
            <person name="diCenzo G.C."/>
        </authorList>
    </citation>
    <scope>NUCLEOTIDE SEQUENCE</scope>
    <source>
        <strain evidence="6">QUZm001</strain>
    </source>
</reference>
<gene>
    <name evidence="6" type="ORF">Zmor_018176</name>
</gene>
<evidence type="ECO:0000256" key="1">
    <source>
        <dbReference type="ARBA" id="ARBA00022723"/>
    </source>
</evidence>
<evidence type="ECO:0000256" key="3">
    <source>
        <dbReference type="ARBA" id="ARBA00022833"/>
    </source>
</evidence>
<keyword evidence="2 4" id="KW-0863">Zinc-finger</keyword>